<name>A0ABR7LVH5_9ACTN</name>
<feature type="domain" description="DUF397" evidence="1">
    <location>
        <begin position="9"/>
        <end position="29"/>
    </location>
</feature>
<keyword evidence="3" id="KW-1185">Reference proteome</keyword>
<sequence>MTELDVLFATWRKSSRSGSGTASDCVEVASGWRKSKRSHEGTTADCVELAVGTDRVVAMRDSKDPDGAVLCFTRPEWVAFLSRMKAGALDRTVDQA</sequence>
<protein>
    <submittedName>
        <fullName evidence="2">DUF397 domain-containing protein</fullName>
    </submittedName>
</protein>
<dbReference type="Pfam" id="PF04149">
    <property type="entry name" value="DUF397"/>
    <property type="match status" value="2"/>
</dbReference>
<dbReference type="Proteomes" id="UP000805614">
    <property type="component" value="Unassembled WGS sequence"/>
</dbReference>
<dbReference type="RefSeq" id="WP_187245887.1">
    <property type="nucleotide sequence ID" value="NZ_JABVEC010000021.1"/>
</dbReference>
<proteinExistence type="predicted"/>
<evidence type="ECO:0000313" key="2">
    <source>
        <dbReference type="EMBL" id="MBC6468847.1"/>
    </source>
</evidence>
<gene>
    <name evidence="2" type="ORF">HKK74_25630</name>
</gene>
<feature type="domain" description="DUF397" evidence="1">
    <location>
        <begin position="31"/>
        <end position="85"/>
    </location>
</feature>
<evidence type="ECO:0000259" key="1">
    <source>
        <dbReference type="Pfam" id="PF04149"/>
    </source>
</evidence>
<reference evidence="2 3" key="1">
    <citation type="submission" date="2020-06" db="EMBL/GenBank/DDBJ databases">
        <title>Actinomadura xiongansis sp. nov., isolated from soil of Baiyangdian.</title>
        <authorList>
            <person name="Zhang X."/>
        </authorList>
    </citation>
    <scope>NUCLEOTIDE SEQUENCE [LARGE SCALE GENOMIC DNA]</scope>
    <source>
        <strain evidence="2 3">HBUM206468</strain>
    </source>
</reference>
<comment type="caution">
    <text evidence="2">The sequence shown here is derived from an EMBL/GenBank/DDBJ whole genome shotgun (WGS) entry which is preliminary data.</text>
</comment>
<dbReference type="InterPro" id="IPR007278">
    <property type="entry name" value="DUF397"/>
</dbReference>
<organism evidence="2 3">
    <name type="scientific">Actinomadura alba</name>
    <dbReference type="NCBI Taxonomy" id="406431"/>
    <lineage>
        <taxon>Bacteria</taxon>
        <taxon>Bacillati</taxon>
        <taxon>Actinomycetota</taxon>
        <taxon>Actinomycetes</taxon>
        <taxon>Streptosporangiales</taxon>
        <taxon>Thermomonosporaceae</taxon>
        <taxon>Actinomadura</taxon>
    </lineage>
</organism>
<accession>A0ABR7LVH5</accession>
<evidence type="ECO:0000313" key="3">
    <source>
        <dbReference type="Proteomes" id="UP000805614"/>
    </source>
</evidence>
<dbReference type="EMBL" id="JABVEC010000021">
    <property type="protein sequence ID" value="MBC6468847.1"/>
    <property type="molecule type" value="Genomic_DNA"/>
</dbReference>